<dbReference type="PANTHER" id="PTHR30069:SF29">
    <property type="entry name" value="HEMOGLOBIN AND HEMOGLOBIN-HAPTOGLOBIN-BINDING PROTEIN 1-RELATED"/>
    <property type="match status" value="1"/>
</dbReference>
<accession>A0ABT5ICE9</accession>
<dbReference type="Pfam" id="PF07715">
    <property type="entry name" value="Plug"/>
    <property type="match status" value="1"/>
</dbReference>
<evidence type="ECO:0000256" key="7">
    <source>
        <dbReference type="ARBA" id="ARBA00023136"/>
    </source>
</evidence>
<sequence>MKMNKWILAGTALTGVFAAHGALAQSTATQEVETVKEIVVKGSKRGAGPIDKETGTKSKSTIGQDFISTQSAGQTIAETLNVLPGVNFTSNDPYGSSGGDIFVRGLDNSRVSLTFDGVQLNDAGNYAIYTNQQMDPELISSASVLTMATDIDSMSASATGGTVNYTTRKAADEFGVLTNLSVGDFNYKRIFALLDTGKVGPWGTKAFLAASYQKYDTFTDEPANLGDPTLEKKQVNFSIYQPVLDNGSYMSLSGHYNENRNRFIFSQNEATLNANGFYYNSAGPANVNPSNTGNLRFKSKWNLTDKLTFTADANYQYVLANGGGTSTLTETTGRIGSWTNANFKNFDANKDGVISSTALTIYNPNTTHTDRIGFQSSAIYRFNDQHTLRVNYSADRGRTTQTGEGTFVNADGSPKDVFGAKDDASIGLYGRDGSMYQRRDRYSKANVDVLSFEYRGSFFDDKLFVTIGARDQQMVRHLHQKCYSSVTGTGSSSPFCTTQAPAAVNADGSVTFTDVSGAFIRPYNTKVKFAKTLPSFGATYKVSDHGQVFVSYTENLSSPKTDQYYAITLLNGKTQVANPLPETTKGIEGGYRYNASNLTASFAVWTKDYNNRIVSSYDTATDTYFDRNVGKVKMNGWEGSFAFKPVENLSLLGGVTYTDSEVQSDLPQAKVTVAKGTDNVGDTLYIPTKGKKLVEVPEWMFNYGGTYDISKELSLTLIGKYVGERFVSDVNDAKSPRYTVWNGSLRYYVPFFKQGSFLQLNAINMFDEKYYGNLTTVSNTKLLATPSGTTIRTAQTPSYNVGAPRTVMLTLSTKF</sequence>
<keyword evidence="17" id="KW-1185">Reference proteome</keyword>
<dbReference type="Gene3D" id="2.40.170.20">
    <property type="entry name" value="TonB-dependent receptor, beta-barrel domain"/>
    <property type="match status" value="1"/>
</dbReference>
<dbReference type="Gene3D" id="2.170.130.10">
    <property type="entry name" value="TonB-dependent receptor, plug domain"/>
    <property type="match status" value="1"/>
</dbReference>
<evidence type="ECO:0000256" key="11">
    <source>
        <dbReference type="PROSITE-ProRule" id="PRU10144"/>
    </source>
</evidence>
<name>A0ABT5ICE9_9CAUL</name>
<feature type="short sequence motif" description="TonB C-terminal box" evidence="11">
    <location>
        <begin position="798"/>
        <end position="815"/>
    </location>
</feature>
<evidence type="ECO:0000259" key="15">
    <source>
        <dbReference type="Pfam" id="PF07715"/>
    </source>
</evidence>
<dbReference type="InterPro" id="IPR010917">
    <property type="entry name" value="TonB_rcpt_CS"/>
</dbReference>
<dbReference type="EMBL" id="JAQQKW010000003">
    <property type="protein sequence ID" value="MDC7693855.1"/>
    <property type="molecule type" value="Genomic_DNA"/>
</dbReference>
<evidence type="ECO:0000256" key="2">
    <source>
        <dbReference type="ARBA" id="ARBA00022448"/>
    </source>
</evidence>
<keyword evidence="6 12" id="KW-0798">TonB box</keyword>
<evidence type="ECO:0000313" key="16">
    <source>
        <dbReference type="EMBL" id="MDC7693855.1"/>
    </source>
</evidence>
<keyword evidence="3 10" id="KW-1134">Transmembrane beta strand</keyword>
<evidence type="ECO:0000256" key="9">
    <source>
        <dbReference type="ARBA" id="ARBA00023237"/>
    </source>
</evidence>
<evidence type="ECO:0000256" key="1">
    <source>
        <dbReference type="ARBA" id="ARBA00004571"/>
    </source>
</evidence>
<evidence type="ECO:0000256" key="5">
    <source>
        <dbReference type="ARBA" id="ARBA00022729"/>
    </source>
</evidence>
<evidence type="ECO:0000256" key="10">
    <source>
        <dbReference type="PROSITE-ProRule" id="PRU01360"/>
    </source>
</evidence>
<reference evidence="16 17" key="1">
    <citation type="submission" date="2023-01" db="EMBL/GenBank/DDBJ databases">
        <title>Novel species of the genus Asticcacaulis isolated from rivers.</title>
        <authorList>
            <person name="Lu H."/>
        </authorList>
    </citation>
    <scope>NUCLEOTIDE SEQUENCE [LARGE SCALE GENOMIC DNA]</scope>
    <source>
        <strain evidence="16 17">DXS10W</strain>
    </source>
</reference>
<keyword evidence="8 16" id="KW-0675">Receptor</keyword>
<dbReference type="InterPro" id="IPR036942">
    <property type="entry name" value="Beta-barrel_TonB_sf"/>
</dbReference>
<dbReference type="Pfam" id="PF00593">
    <property type="entry name" value="TonB_dep_Rec_b-barrel"/>
    <property type="match status" value="1"/>
</dbReference>
<proteinExistence type="inferred from homology"/>
<gene>
    <name evidence="16" type="ORF">PQU94_06110</name>
</gene>
<dbReference type="PANTHER" id="PTHR30069">
    <property type="entry name" value="TONB-DEPENDENT OUTER MEMBRANE RECEPTOR"/>
    <property type="match status" value="1"/>
</dbReference>
<evidence type="ECO:0000256" key="6">
    <source>
        <dbReference type="ARBA" id="ARBA00023077"/>
    </source>
</evidence>
<keyword evidence="7 10" id="KW-0472">Membrane</keyword>
<keyword evidence="5 13" id="KW-0732">Signal</keyword>
<evidence type="ECO:0000256" key="3">
    <source>
        <dbReference type="ARBA" id="ARBA00022452"/>
    </source>
</evidence>
<keyword evidence="2 10" id="KW-0813">Transport</keyword>
<evidence type="ECO:0000259" key="14">
    <source>
        <dbReference type="Pfam" id="PF00593"/>
    </source>
</evidence>
<comment type="similarity">
    <text evidence="10 12">Belongs to the TonB-dependent receptor family.</text>
</comment>
<dbReference type="InterPro" id="IPR012910">
    <property type="entry name" value="Plug_dom"/>
</dbReference>
<dbReference type="InterPro" id="IPR037066">
    <property type="entry name" value="Plug_dom_sf"/>
</dbReference>
<keyword evidence="9 10" id="KW-0998">Cell outer membrane</keyword>
<dbReference type="PROSITE" id="PS01156">
    <property type="entry name" value="TONB_DEPENDENT_REC_2"/>
    <property type="match status" value="1"/>
</dbReference>
<dbReference type="SUPFAM" id="SSF56935">
    <property type="entry name" value="Porins"/>
    <property type="match status" value="1"/>
</dbReference>
<evidence type="ECO:0000256" key="12">
    <source>
        <dbReference type="RuleBase" id="RU003357"/>
    </source>
</evidence>
<feature type="chain" id="PRO_5047019813" evidence="13">
    <location>
        <begin position="25"/>
        <end position="815"/>
    </location>
</feature>
<evidence type="ECO:0000313" key="17">
    <source>
        <dbReference type="Proteomes" id="UP001216595"/>
    </source>
</evidence>
<evidence type="ECO:0000256" key="8">
    <source>
        <dbReference type="ARBA" id="ARBA00023170"/>
    </source>
</evidence>
<feature type="domain" description="TonB-dependent receptor plug" evidence="15">
    <location>
        <begin position="53"/>
        <end position="161"/>
    </location>
</feature>
<evidence type="ECO:0000256" key="4">
    <source>
        <dbReference type="ARBA" id="ARBA00022692"/>
    </source>
</evidence>
<dbReference type="InterPro" id="IPR039426">
    <property type="entry name" value="TonB-dep_rcpt-like"/>
</dbReference>
<dbReference type="InterPro" id="IPR000531">
    <property type="entry name" value="Beta-barrel_TonB"/>
</dbReference>
<comment type="subcellular location">
    <subcellularLocation>
        <location evidence="1 10">Cell outer membrane</location>
        <topology evidence="1 10">Multi-pass membrane protein</topology>
    </subcellularLocation>
</comment>
<dbReference type="PROSITE" id="PS52016">
    <property type="entry name" value="TONB_DEPENDENT_REC_3"/>
    <property type="match status" value="1"/>
</dbReference>
<dbReference type="Proteomes" id="UP001216595">
    <property type="component" value="Unassembled WGS sequence"/>
</dbReference>
<protein>
    <submittedName>
        <fullName evidence="16">TonB-dependent receptor</fullName>
    </submittedName>
</protein>
<dbReference type="RefSeq" id="WP_272740583.1">
    <property type="nucleotide sequence ID" value="NZ_JAQQKW010000003.1"/>
</dbReference>
<organism evidence="16 17">
    <name type="scientific">Asticcacaulis currens</name>
    <dbReference type="NCBI Taxonomy" id="2984210"/>
    <lineage>
        <taxon>Bacteria</taxon>
        <taxon>Pseudomonadati</taxon>
        <taxon>Pseudomonadota</taxon>
        <taxon>Alphaproteobacteria</taxon>
        <taxon>Caulobacterales</taxon>
        <taxon>Caulobacteraceae</taxon>
        <taxon>Asticcacaulis</taxon>
    </lineage>
</organism>
<feature type="signal peptide" evidence="13">
    <location>
        <begin position="1"/>
        <end position="24"/>
    </location>
</feature>
<keyword evidence="4 10" id="KW-0812">Transmembrane</keyword>
<evidence type="ECO:0000256" key="13">
    <source>
        <dbReference type="SAM" id="SignalP"/>
    </source>
</evidence>
<comment type="caution">
    <text evidence="16">The sequence shown here is derived from an EMBL/GenBank/DDBJ whole genome shotgun (WGS) entry which is preliminary data.</text>
</comment>
<feature type="domain" description="TonB-dependent receptor-like beta-barrel" evidence="14">
    <location>
        <begin position="262"/>
        <end position="764"/>
    </location>
</feature>